<feature type="compositionally biased region" description="Gly residues" evidence="1">
    <location>
        <begin position="135"/>
        <end position="148"/>
    </location>
</feature>
<keyword evidence="3" id="KW-1185">Reference proteome</keyword>
<organism evidence="2 3">
    <name type="scientific">Iris pallida</name>
    <name type="common">Sweet iris</name>
    <dbReference type="NCBI Taxonomy" id="29817"/>
    <lineage>
        <taxon>Eukaryota</taxon>
        <taxon>Viridiplantae</taxon>
        <taxon>Streptophyta</taxon>
        <taxon>Embryophyta</taxon>
        <taxon>Tracheophyta</taxon>
        <taxon>Spermatophyta</taxon>
        <taxon>Magnoliopsida</taxon>
        <taxon>Liliopsida</taxon>
        <taxon>Asparagales</taxon>
        <taxon>Iridaceae</taxon>
        <taxon>Iridoideae</taxon>
        <taxon>Irideae</taxon>
        <taxon>Iris</taxon>
    </lineage>
</organism>
<dbReference type="Proteomes" id="UP001140949">
    <property type="component" value="Unassembled WGS sequence"/>
</dbReference>
<reference evidence="2" key="2">
    <citation type="submission" date="2023-04" db="EMBL/GenBank/DDBJ databases">
        <authorList>
            <person name="Bruccoleri R.E."/>
            <person name="Oakeley E.J."/>
            <person name="Faust A.-M."/>
            <person name="Dessus-Babus S."/>
            <person name="Altorfer M."/>
            <person name="Burckhardt D."/>
            <person name="Oertli M."/>
            <person name="Naumann U."/>
            <person name="Petersen F."/>
            <person name="Wong J."/>
        </authorList>
    </citation>
    <scope>NUCLEOTIDE SEQUENCE</scope>
    <source>
        <strain evidence="2">GSM-AAB239-AS_SAM_17_03QT</strain>
        <tissue evidence="2">Leaf</tissue>
    </source>
</reference>
<name>A0AAX6GBA9_IRIPA</name>
<reference evidence="2" key="1">
    <citation type="journal article" date="2023" name="GigaByte">
        <title>Genome assembly of the bearded iris, Iris pallida Lam.</title>
        <authorList>
            <person name="Bruccoleri R.E."/>
            <person name="Oakeley E.J."/>
            <person name="Faust A.M.E."/>
            <person name="Altorfer M."/>
            <person name="Dessus-Babus S."/>
            <person name="Burckhardt D."/>
            <person name="Oertli M."/>
            <person name="Naumann U."/>
            <person name="Petersen F."/>
            <person name="Wong J."/>
        </authorList>
    </citation>
    <scope>NUCLEOTIDE SEQUENCE</scope>
    <source>
        <strain evidence="2">GSM-AAB239-AS_SAM_17_03QT</strain>
    </source>
</reference>
<gene>
    <name evidence="2" type="ORF">M6B38_376560</name>
</gene>
<protein>
    <submittedName>
        <fullName evidence="2">Leucine-rich repeat extensin-like protein 3</fullName>
    </submittedName>
</protein>
<dbReference type="EMBL" id="JANAVB010021600">
    <property type="protein sequence ID" value="KAJ6825521.1"/>
    <property type="molecule type" value="Genomic_DNA"/>
</dbReference>
<evidence type="ECO:0000256" key="1">
    <source>
        <dbReference type="SAM" id="MobiDB-lite"/>
    </source>
</evidence>
<evidence type="ECO:0000313" key="2">
    <source>
        <dbReference type="EMBL" id="KAJ6825521.1"/>
    </source>
</evidence>
<feature type="compositionally biased region" description="Basic and acidic residues" evidence="1">
    <location>
        <begin position="111"/>
        <end position="128"/>
    </location>
</feature>
<comment type="caution">
    <text evidence="2">The sequence shown here is derived from an EMBL/GenBank/DDBJ whole genome shotgun (WGS) entry which is preliminary data.</text>
</comment>
<proteinExistence type="predicted"/>
<accession>A0AAX6GBA9</accession>
<evidence type="ECO:0000313" key="3">
    <source>
        <dbReference type="Proteomes" id="UP001140949"/>
    </source>
</evidence>
<feature type="region of interest" description="Disordered" evidence="1">
    <location>
        <begin position="1"/>
        <end position="148"/>
    </location>
</feature>
<sequence>MTAKRRPDLGEDVGARASRGEGGPHGGARRKALPARRPWEESSSQWRGGGAGSGEVRPGNPLVSEVGRGPREYAGWLSSSTRPSTKARAHRRLRQVDMAAHDAQLSAKPFRRTEERHLEEGHRGGESHPKRRLTPGGGSGSGDRGWVR</sequence>
<dbReference type="AlphaFoldDB" id="A0AAX6GBA9"/>